<keyword evidence="4" id="KW-1185">Reference proteome</keyword>
<dbReference type="RefSeq" id="WP_142659642.1">
    <property type="nucleotide sequence ID" value="NZ_CABFVA020000026.1"/>
</dbReference>
<reference evidence="3 4" key="1">
    <citation type="submission" date="2019-09" db="EMBL/GenBank/DDBJ databases">
        <authorList>
            <person name="Cremers G."/>
        </authorList>
    </citation>
    <scope>NUCLEOTIDE SEQUENCE [LARGE SCALE GENOMIC DNA]</scope>
    <source>
        <strain evidence="3">4A</strain>
    </source>
</reference>
<evidence type="ECO:0000313" key="3">
    <source>
        <dbReference type="EMBL" id="VVM05683.1"/>
    </source>
</evidence>
<dbReference type="OrthoDB" id="9789836at2"/>
<feature type="domain" description="LpxI N-terminal" evidence="2">
    <location>
        <begin position="12"/>
        <end position="139"/>
    </location>
</feature>
<evidence type="ECO:0000313" key="4">
    <source>
        <dbReference type="Proteomes" id="UP000334923"/>
    </source>
</evidence>
<dbReference type="PANTHER" id="PTHR39962:SF1">
    <property type="entry name" value="LPXI FAMILY PROTEIN"/>
    <property type="match status" value="1"/>
</dbReference>
<dbReference type="EMBL" id="CABFVA020000026">
    <property type="protein sequence ID" value="VVM05683.1"/>
    <property type="molecule type" value="Genomic_DNA"/>
</dbReference>
<name>A0A5E6M8I8_9BACT</name>
<accession>A0A5E6M8I8</accession>
<dbReference type="InterPro" id="IPR053174">
    <property type="entry name" value="LpxI"/>
</dbReference>
<feature type="domain" description="LpxI C-terminal" evidence="1">
    <location>
        <begin position="145"/>
        <end position="271"/>
    </location>
</feature>
<dbReference type="Gene3D" id="3.40.50.20">
    <property type="match status" value="1"/>
</dbReference>
<proteinExistence type="predicted"/>
<dbReference type="Gene3D" id="3.40.140.80">
    <property type="match status" value="1"/>
</dbReference>
<protein>
    <submittedName>
        <fullName evidence="3">Uncharacterized protein</fullName>
    </submittedName>
</protein>
<dbReference type="InterPro" id="IPR010415">
    <property type="entry name" value="LpxI_C"/>
</dbReference>
<gene>
    <name evidence="3" type="ORF">MAMT_00723</name>
</gene>
<sequence length="282" mass="30403">MDGGESIHEDQLGLIAGRGVYPVLLARAARRAGVEQLNTVAFVGETDPEVEKLSTRTEWLRVGQLAGLLRFFRRSGVSRAVMAGAVAPSHLFDLRPDLKALLLLARLKVRNAATIFGAIAEELKASGVVLMPATTYLEDELAPVGHFGGPSLRPRQKEDAGFGFRMAKEISRLDIGQSLVVKQGTVLAVEAFEGTDKTLERGGVLGRGKAVLIKVSKPDQDFRFDVPVIGWQTIEVARKSGVALIVCEAQKTLILEKEKVVQLAGEMGISLYGMKQEDGGIS</sequence>
<organism evidence="3 4">
    <name type="scientific">Methylacidimicrobium tartarophylax</name>
    <dbReference type="NCBI Taxonomy" id="1041768"/>
    <lineage>
        <taxon>Bacteria</taxon>
        <taxon>Pseudomonadati</taxon>
        <taxon>Verrucomicrobiota</taxon>
        <taxon>Methylacidimicrobium</taxon>
    </lineage>
</organism>
<dbReference type="AlphaFoldDB" id="A0A5E6M8I8"/>
<dbReference type="InterPro" id="IPR041255">
    <property type="entry name" value="LpxI_N"/>
</dbReference>
<dbReference type="Proteomes" id="UP000334923">
    <property type="component" value="Unassembled WGS sequence"/>
</dbReference>
<evidence type="ECO:0000259" key="2">
    <source>
        <dbReference type="Pfam" id="PF17930"/>
    </source>
</evidence>
<evidence type="ECO:0000259" key="1">
    <source>
        <dbReference type="Pfam" id="PF06230"/>
    </source>
</evidence>
<dbReference type="Pfam" id="PF06230">
    <property type="entry name" value="LpxI_C"/>
    <property type="match status" value="1"/>
</dbReference>
<dbReference type="PANTHER" id="PTHR39962">
    <property type="entry name" value="BLL4848 PROTEIN"/>
    <property type="match status" value="1"/>
</dbReference>
<dbReference type="Pfam" id="PF17930">
    <property type="entry name" value="LpxI_N"/>
    <property type="match status" value="1"/>
</dbReference>
<dbReference type="InterPro" id="IPR043167">
    <property type="entry name" value="LpxI_C_sf"/>
</dbReference>